<evidence type="ECO:0000256" key="6">
    <source>
        <dbReference type="ARBA" id="ARBA00023136"/>
    </source>
</evidence>
<dbReference type="InterPro" id="IPR039309">
    <property type="entry name" value="BT1"/>
</dbReference>
<evidence type="ECO:0000256" key="5">
    <source>
        <dbReference type="ARBA" id="ARBA00022989"/>
    </source>
</evidence>
<dbReference type="InterPro" id="IPR004324">
    <property type="entry name" value="FBT"/>
</dbReference>
<evidence type="ECO:0000256" key="1">
    <source>
        <dbReference type="ARBA" id="ARBA00004141"/>
    </source>
</evidence>
<protein>
    <recommendedName>
        <fullName evidence="10">Folate-biopterin transporter 9, chloroplastic</fullName>
    </recommendedName>
</protein>
<comment type="subcellular location">
    <subcellularLocation>
        <location evidence="1">Membrane</location>
        <topology evidence="1">Multi-pass membrane protein</topology>
    </subcellularLocation>
</comment>
<dbReference type="Proteomes" id="UP000775213">
    <property type="component" value="Unassembled WGS sequence"/>
</dbReference>
<organism evidence="8 9">
    <name type="scientific">Dendrobium chrysotoxum</name>
    <name type="common">Orchid</name>
    <dbReference type="NCBI Taxonomy" id="161865"/>
    <lineage>
        <taxon>Eukaryota</taxon>
        <taxon>Viridiplantae</taxon>
        <taxon>Streptophyta</taxon>
        <taxon>Embryophyta</taxon>
        <taxon>Tracheophyta</taxon>
        <taxon>Spermatophyta</taxon>
        <taxon>Magnoliopsida</taxon>
        <taxon>Liliopsida</taxon>
        <taxon>Asparagales</taxon>
        <taxon>Orchidaceae</taxon>
        <taxon>Epidendroideae</taxon>
        <taxon>Malaxideae</taxon>
        <taxon>Dendrobiinae</taxon>
        <taxon>Dendrobium</taxon>
    </lineage>
</organism>
<comment type="caution">
    <text evidence="8">The sequence shown here is derived from an EMBL/GenBank/DDBJ whole genome shotgun (WGS) entry which is preliminary data.</text>
</comment>
<evidence type="ECO:0000313" key="9">
    <source>
        <dbReference type="Proteomes" id="UP000775213"/>
    </source>
</evidence>
<evidence type="ECO:0000256" key="3">
    <source>
        <dbReference type="ARBA" id="ARBA00022448"/>
    </source>
</evidence>
<proteinExistence type="inferred from homology"/>
<evidence type="ECO:0000256" key="2">
    <source>
        <dbReference type="ARBA" id="ARBA00007015"/>
    </source>
</evidence>
<keyword evidence="3" id="KW-0813">Transport</keyword>
<keyword evidence="5 7" id="KW-1133">Transmembrane helix</keyword>
<feature type="transmembrane region" description="Helical" evidence="7">
    <location>
        <begin position="475"/>
        <end position="495"/>
    </location>
</feature>
<comment type="similarity">
    <text evidence="2">Belongs to the major facilitator superfamily. Folate-biopterin transporter (TC 2.A.71) family.</text>
</comment>
<evidence type="ECO:0000313" key="8">
    <source>
        <dbReference type="EMBL" id="KAH0463701.1"/>
    </source>
</evidence>
<evidence type="ECO:0000256" key="4">
    <source>
        <dbReference type="ARBA" id="ARBA00022692"/>
    </source>
</evidence>
<dbReference type="EMBL" id="JAGFBR010000008">
    <property type="protein sequence ID" value="KAH0463701.1"/>
    <property type="molecule type" value="Genomic_DNA"/>
</dbReference>
<feature type="transmembrane region" description="Helical" evidence="7">
    <location>
        <begin position="351"/>
        <end position="376"/>
    </location>
</feature>
<dbReference type="GO" id="GO:0016020">
    <property type="term" value="C:membrane"/>
    <property type="evidence" value="ECO:0007669"/>
    <property type="project" value="UniProtKB-SubCell"/>
</dbReference>
<dbReference type="NCBIfam" id="TIGR00788">
    <property type="entry name" value="fbt"/>
    <property type="match status" value="1"/>
</dbReference>
<sequence length="615" mass="67412">MACPSKPMTTSLNPLTNLNQTKLFSAYLHPDLPISSNSSNGRRKWMPLRKTHLLKAGVIPSPVKRVGGGRTEISHGAIGLQVWSLCGFGYWVQGFRCFPWLALNFYMSNGLGLSPSTLQLVQSTGNLPMVAKPLFGFISDAVYIGGGRRLPYISIGGGFSLLCFFLMSLCYVVSLLNNHAVANVEDNDVHYNKLRFIAKEIVKKKKKEERRGLSESPLAAKVMGGVLNSCLNERHWIKTKLYVPSKKKTFAKVFRILLNILTKSHALSWCTLALVPTHAGRFPTQMACILLSNLGASVTEVVNDALVAEFSKTRSPGELQSYAFTAVAAGGLLGNLLGGFLLLKLPKVNTMFFAFSILLTIQLVLCLTTKEISFYITQASNHHLPQNSLKENLSKQFTALIAVITETTILHPLLWIVASNAVVPLLSGSLFCFQTQCLNLDPSVIGLSKVVGQLIVLCTTLLYNQHLKSIPMRTLICVVQVFYALSFISDLFLVKQINVRLGISNEVHVLCISSLAESLAQFKTLPFTVLFSRLCPLGYEGSLFAFFASAMCLSSIVSGVFGVGLASLLGVSSENYSSLPLGIVLQVLAAFLPLGWISHVPMMMNLELQKPKRQW</sequence>
<dbReference type="PANTHER" id="PTHR31585:SF12">
    <property type="entry name" value="FOLATE-BIOPTERIN TRANSPORTER 9, CHLOROPLASTIC-RELATED"/>
    <property type="match status" value="1"/>
</dbReference>
<feature type="transmembrane region" description="Helical" evidence="7">
    <location>
        <begin position="397"/>
        <end position="423"/>
    </location>
</feature>
<feature type="transmembrane region" description="Helical" evidence="7">
    <location>
        <begin position="583"/>
        <end position="604"/>
    </location>
</feature>
<keyword evidence="4 7" id="KW-0812">Transmembrane</keyword>
<dbReference type="InterPro" id="IPR036259">
    <property type="entry name" value="MFS_trans_sf"/>
</dbReference>
<keyword evidence="6 7" id="KW-0472">Membrane</keyword>
<name>A0AAV7H5B4_DENCH</name>
<dbReference type="Gene3D" id="1.20.1250.20">
    <property type="entry name" value="MFS general substrate transporter like domains"/>
    <property type="match status" value="1"/>
</dbReference>
<feature type="transmembrane region" description="Helical" evidence="7">
    <location>
        <begin position="543"/>
        <end position="571"/>
    </location>
</feature>
<gene>
    <name evidence="8" type="ORF">IEQ34_008283</name>
</gene>
<accession>A0AAV7H5B4</accession>
<evidence type="ECO:0008006" key="10">
    <source>
        <dbReference type="Google" id="ProtNLM"/>
    </source>
</evidence>
<feature type="transmembrane region" description="Helical" evidence="7">
    <location>
        <begin position="152"/>
        <end position="173"/>
    </location>
</feature>
<dbReference type="PANTHER" id="PTHR31585">
    <property type="entry name" value="FOLATE-BIOPTERIN TRANSPORTER 1, CHLOROPLASTIC"/>
    <property type="match status" value="1"/>
</dbReference>
<evidence type="ECO:0000256" key="7">
    <source>
        <dbReference type="SAM" id="Phobius"/>
    </source>
</evidence>
<feature type="transmembrane region" description="Helical" evidence="7">
    <location>
        <begin position="322"/>
        <end position="345"/>
    </location>
</feature>
<keyword evidence="9" id="KW-1185">Reference proteome</keyword>
<dbReference type="Pfam" id="PF03092">
    <property type="entry name" value="BT1"/>
    <property type="match status" value="2"/>
</dbReference>
<dbReference type="SUPFAM" id="SSF103473">
    <property type="entry name" value="MFS general substrate transporter"/>
    <property type="match status" value="2"/>
</dbReference>
<dbReference type="AlphaFoldDB" id="A0AAV7H5B4"/>
<reference evidence="8 9" key="1">
    <citation type="journal article" date="2021" name="Hortic Res">
        <title>Chromosome-scale assembly of the Dendrobium chrysotoxum genome enhances the understanding of orchid evolution.</title>
        <authorList>
            <person name="Zhang Y."/>
            <person name="Zhang G.Q."/>
            <person name="Zhang D."/>
            <person name="Liu X.D."/>
            <person name="Xu X.Y."/>
            <person name="Sun W.H."/>
            <person name="Yu X."/>
            <person name="Zhu X."/>
            <person name="Wang Z.W."/>
            <person name="Zhao X."/>
            <person name="Zhong W.Y."/>
            <person name="Chen H."/>
            <person name="Yin W.L."/>
            <person name="Huang T."/>
            <person name="Niu S.C."/>
            <person name="Liu Z.J."/>
        </authorList>
    </citation>
    <scope>NUCLEOTIDE SEQUENCE [LARGE SCALE GENOMIC DNA]</scope>
    <source>
        <strain evidence="8">Lindl</strain>
    </source>
</reference>